<dbReference type="SUPFAM" id="SSF55658">
    <property type="entry name" value="L9 N-domain-like"/>
    <property type="match status" value="1"/>
</dbReference>
<keyword evidence="4 7" id="KW-0689">Ribosomal protein</keyword>
<dbReference type="Proteomes" id="UP000176997">
    <property type="component" value="Unassembled WGS sequence"/>
</dbReference>
<keyword evidence="5 7" id="KW-0687">Ribonucleoprotein</keyword>
<evidence type="ECO:0000313" key="10">
    <source>
        <dbReference type="Proteomes" id="UP000176997"/>
    </source>
</evidence>
<dbReference type="GO" id="GO:1990904">
    <property type="term" value="C:ribonucleoprotein complex"/>
    <property type="evidence" value="ECO:0007669"/>
    <property type="project" value="UniProtKB-KW"/>
</dbReference>
<evidence type="ECO:0000256" key="3">
    <source>
        <dbReference type="ARBA" id="ARBA00022884"/>
    </source>
</evidence>
<dbReference type="STRING" id="1802723.A2675_03595"/>
<dbReference type="Gene3D" id="3.40.5.10">
    <property type="entry name" value="Ribosomal protein L9, N-terminal domain"/>
    <property type="match status" value="1"/>
</dbReference>
<dbReference type="GO" id="GO:0006412">
    <property type="term" value="P:translation"/>
    <property type="evidence" value="ECO:0007669"/>
    <property type="project" value="UniProtKB-UniRule"/>
</dbReference>
<reference evidence="9 10" key="1">
    <citation type="journal article" date="2016" name="Nat. Commun.">
        <title>Thousands of microbial genomes shed light on interconnected biogeochemical processes in an aquifer system.</title>
        <authorList>
            <person name="Anantharaman K."/>
            <person name="Brown C.T."/>
            <person name="Hug L.A."/>
            <person name="Sharon I."/>
            <person name="Castelle C.J."/>
            <person name="Probst A.J."/>
            <person name="Thomas B.C."/>
            <person name="Singh A."/>
            <person name="Wilkins M.J."/>
            <person name="Karaoz U."/>
            <person name="Brodie E.L."/>
            <person name="Williams K.H."/>
            <person name="Hubbard S.S."/>
            <person name="Banfield J.F."/>
        </authorList>
    </citation>
    <scope>NUCLEOTIDE SEQUENCE [LARGE SCALE GENOMIC DNA]</scope>
</reference>
<dbReference type="Pfam" id="PF03948">
    <property type="entry name" value="Ribosomal_L9_C"/>
    <property type="match status" value="1"/>
</dbReference>
<dbReference type="GO" id="GO:0005840">
    <property type="term" value="C:ribosome"/>
    <property type="evidence" value="ECO:0007669"/>
    <property type="project" value="UniProtKB-KW"/>
</dbReference>
<evidence type="ECO:0000256" key="5">
    <source>
        <dbReference type="ARBA" id="ARBA00023274"/>
    </source>
</evidence>
<evidence type="ECO:0000256" key="2">
    <source>
        <dbReference type="ARBA" id="ARBA00022730"/>
    </source>
</evidence>
<dbReference type="AlphaFoldDB" id="A0A1G2S8S9"/>
<dbReference type="InterPro" id="IPR020594">
    <property type="entry name" value="Ribosomal_bL9_bac/chp"/>
</dbReference>
<dbReference type="InterPro" id="IPR020069">
    <property type="entry name" value="Ribosomal_bL9_C"/>
</dbReference>
<dbReference type="NCBIfam" id="TIGR00158">
    <property type="entry name" value="L9"/>
    <property type="match status" value="1"/>
</dbReference>
<proteinExistence type="inferred from homology"/>
<dbReference type="InterPro" id="IPR036935">
    <property type="entry name" value="Ribosomal_bL9_N_sf"/>
</dbReference>
<dbReference type="PANTHER" id="PTHR21368">
    <property type="entry name" value="50S RIBOSOMAL PROTEIN L9"/>
    <property type="match status" value="1"/>
</dbReference>
<keyword evidence="2 7" id="KW-0699">rRNA-binding</keyword>
<dbReference type="GO" id="GO:0003735">
    <property type="term" value="F:structural constituent of ribosome"/>
    <property type="evidence" value="ECO:0007669"/>
    <property type="project" value="InterPro"/>
</dbReference>
<feature type="domain" description="Ribosomal protein L9" evidence="8">
    <location>
        <begin position="13"/>
        <end position="40"/>
    </location>
</feature>
<comment type="caution">
    <text evidence="9">The sequence shown here is derived from an EMBL/GenBank/DDBJ whole genome shotgun (WGS) entry which is preliminary data.</text>
</comment>
<name>A0A1G2S8S9_9BACT</name>
<gene>
    <name evidence="7" type="primary">rplI</name>
    <name evidence="9" type="ORF">A2675_03595</name>
</gene>
<evidence type="ECO:0000313" key="9">
    <source>
        <dbReference type="EMBL" id="OHA81524.1"/>
    </source>
</evidence>
<dbReference type="EMBL" id="MHUS01000010">
    <property type="protein sequence ID" value="OHA81524.1"/>
    <property type="molecule type" value="Genomic_DNA"/>
</dbReference>
<dbReference type="HAMAP" id="MF_00503">
    <property type="entry name" value="Ribosomal_bL9"/>
    <property type="match status" value="1"/>
</dbReference>
<evidence type="ECO:0000259" key="8">
    <source>
        <dbReference type="PROSITE" id="PS00651"/>
    </source>
</evidence>
<organism evidence="9 10">
    <name type="scientific">Candidatus Yonathbacteria bacterium RIFCSPHIGHO2_01_FULL_51_10</name>
    <dbReference type="NCBI Taxonomy" id="1802723"/>
    <lineage>
        <taxon>Bacteria</taxon>
        <taxon>Candidatus Yonathiibacteriota</taxon>
    </lineage>
</organism>
<dbReference type="GO" id="GO:0019843">
    <property type="term" value="F:rRNA binding"/>
    <property type="evidence" value="ECO:0007669"/>
    <property type="project" value="UniProtKB-UniRule"/>
</dbReference>
<dbReference type="SUPFAM" id="SSF55653">
    <property type="entry name" value="Ribosomal protein L9 C-domain"/>
    <property type="match status" value="1"/>
</dbReference>
<dbReference type="InterPro" id="IPR000244">
    <property type="entry name" value="Ribosomal_bL9"/>
</dbReference>
<comment type="function">
    <text evidence="7">Binds to the 23S rRNA.</text>
</comment>
<comment type="similarity">
    <text evidence="1 7">Belongs to the bacterial ribosomal protein bL9 family.</text>
</comment>
<keyword evidence="3 7" id="KW-0694">RNA-binding</keyword>
<evidence type="ECO:0000256" key="6">
    <source>
        <dbReference type="ARBA" id="ARBA00035292"/>
    </source>
</evidence>
<dbReference type="InterPro" id="IPR020070">
    <property type="entry name" value="Ribosomal_bL9_N"/>
</dbReference>
<protein>
    <recommendedName>
        <fullName evidence="6 7">Large ribosomal subunit protein bL9</fullName>
    </recommendedName>
</protein>
<dbReference type="InterPro" id="IPR009027">
    <property type="entry name" value="Ribosomal_bL9/RNase_H1_N"/>
</dbReference>
<dbReference type="PROSITE" id="PS00651">
    <property type="entry name" value="RIBOSOMAL_L9"/>
    <property type="match status" value="1"/>
</dbReference>
<evidence type="ECO:0000256" key="7">
    <source>
        <dbReference type="HAMAP-Rule" id="MF_00503"/>
    </source>
</evidence>
<dbReference type="Pfam" id="PF01281">
    <property type="entry name" value="Ribosomal_L9_N"/>
    <property type="match status" value="1"/>
</dbReference>
<dbReference type="InterPro" id="IPR036791">
    <property type="entry name" value="Ribosomal_bL9_C_sf"/>
</dbReference>
<dbReference type="Gene3D" id="3.10.430.100">
    <property type="entry name" value="Ribosomal protein L9, C-terminal domain"/>
    <property type="match status" value="1"/>
</dbReference>
<accession>A0A1G2S8S9</accession>
<sequence length="149" mass="16065">MKVIFLRDVPKVGKKGEAKDISDGYARNFLLPRKLAEIATSDALARHQTAQKHVEEQRATTEATLRNHIAKLKDAALHITAKASPQGHLFAGIGAAEIASLVKKNIGIELDEKFFILDHPIKTVGIHTLAVRAGRIEGTVTVTVESAGA</sequence>
<evidence type="ECO:0000256" key="1">
    <source>
        <dbReference type="ARBA" id="ARBA00010605"/>
    </source>
</evidence>
<evidence type="ECO:0000256" key="4">
    <source>
        <dbReference type="ARBA" id="ARBA00022980"/>
    </source>
</evidence>